<evidence type="ECO:0000313" key="5">
    <source>
        <dbReference type="Proteomes" id="UP000261540"/>
    </source>
</evidence>
<dbReference type="PANTHER" id="PTHR44969:SF1">
    <property type="entry name" value="CELL SURFACE A33 ANTIGEN"/>
    <property type="match status" value="1"/>
</dbReference>
<feature type="compositionally biased region" description="Basic and acidic residues" evidence="1">
    <location>
        <begin position="338"/>
        <end position="485"/>
    </location>
</feature>
<dbReference type="GeneTree" id="ENSGT00940000154829"/>
<feature type="domain" description="Ig-like" evidence="3">
    <location>
        <begin position="154"/>
        <end position="244"/>
    </location>
</feature>
<evidence type="ECO:0000313" key="4">
    <source>
        <dbReference type="Ensembl" id="ENSPKIP00000028251.1"/>
    </source>
</evidence>
<dbReference type="KEGG" id="pki:111855425"/>
<dbReference type="InterPro" id="IPR003599">
    <property type="entry name" value="Ig_sub"/>
</dbReference>
<dbReference type="CTD" id="407680"/>
<protein>
    <submittedName>
        <fullName evidence="4">Cell surface A33 antigen-like</fullName>
    </submittedName>
</protein>
<feature type="compositionally biased region" description="Basic and acidic residues" evidence="1">
    <location>
        <begin position="319"/>
        <end position="330"/>
    </location>
</feature>
<organism evidence="4 5">
    <name type="scientific">Paramormyrops kingsleyae</name>
    <dbReference type="NCBI Taxonomy" id="1676925"/>
    <lineage>
        <taxon>Eukaryota</taxon>
        <taxon>Metazoa</taxon>
        <taxon>Chordata</taxon>
        <taxon>Craniata</taxon>
        <taxon>Vertebrata</taxon>
        <taxon>Euteleostomi</taxon>
        <taxon>Actinopterygii</taxon>
        <taxon>Neopterygii</taxon>
        <taxon>Teleostei</taxon>
        <taxon>Osteoglossocephala</taxon>
        <taxon>Osteoglossomorpha</taxon>
        <taxon>Osteoglossiformes</taxon>
        <taxon>Mormyridae</taxon>
        <taxon>Paramormyrops</taxon>
    </lineage>
</organism>
<dbReference type="Gene3D" id="2.60.40.10">
    <property type="entry name" value="Immunoglobulins"/>
    <property type="match status" value="2"/>
</dbReference>
<feature type="domain" description="Ig-like" evidence="3">
    <location>
        <begin position="30"/>
        <end position="133"/>
    </location>
</feature>
<dbReference type="PROSITE" id="PS50835">
    <property type="entry name" value="IG_LIKE"/>
    <property type="match status" value="2"/>
</dbReference>
<dbReference type="InterPro" id="IPR007110">
    <property type="entry name" value="Ig-like_dom"/>
</dbReference>
<dbReference type="PANTHER" id="PTHR44969">
    <property type="entry name" value="CELL SURFACE A33 ANTIGEN"/>
    <property type="match status" value="1"/>
</dbReference>
<feature type="region of interest" description="Disordered" evidence="1">
    <location>
        <begin position="319"/>
        <end position="498"/>
    </location>
</feature>
<reference evidence="4" key="1">
    <citation type="submission" date="2025-08" db="UniProtKB">
        <authorList>
            <consortium name="Ensembl"/>
        </authorList>
    </citation>
    <scope>IDENTIFICATION</scope>
</reference>
<dbReference type="Pfam" id="PF13927">
    <property type="entry name" value="Ig_3"/>
    <property type="match status" value="1"/>
</dbReference>
<dbReference type="OrthoDB" id="8825892at2759"/>
<keyword evidence="2" id="KW-0472">Membrane</keyword>
<dbReference type="GO" id="GO:0005886">
    <property type="term" value="C:plasma membrane"/>
    <property type="evidence" value="ECO:0007669"/>
    <property type="project" value="InterPro"/>
</dbReference>
<evidence type="ECO:0000256" key="2">
    <source>
        <dbReference type="SAM" id="Phobius"/>
    </source>
</evidence>
<dbReference type="SMART" id="SM00408">
    <property type="entry name" value="IGc2"/>
    <property type="match status" value="1"/>
</dbReference>
<dbReference type="SUPFAM" id="SSF48726">
    <property type="entry name" value="Immunoglobulin"/>
    <property type="match status" value="2"/>
</dbReference>
<dbReference type="InterPro" id="IPR013106">
    <property type="entry name" value="Ig_V-set"/>
</dbReference>
<accession>A0A3B3SE44</accession>
<reference evidence="4" key="2">
    <citation type="submission" date="2025-09" db="UniProtKB">
        <authorList>
            <consortium name="Ensembl"/>
        </authorList>
    </citation>
    <scope>IDENTIFICATION</scope>
</reference>
<dbReference type="InterPro" id="IPR036179">
    <property type="entry name" value="Ig-like_dom_sf"/>
</dbReference>
<dbReference type="STRING" id="1676925.ENSPKIP00000028251"/>
<keyword evidence="2" id="KW-1133">Transmembrane helix</keyword>
<keyword evidence="5" id="KW-1185">Reference proteome</keyword>
<evidence type="ECO:0000256" key="1">
    <source>
        <dbReference type="SAM" id="MobiDB-lite"/>
    </source>
</evidence>
<dbReference type="Ensembl" id="ENSPKIT00000009027.1">
    <property type="protein sequence ID" value="ENSPKIP00000028251.1"/>
    <property type="gene ID" value="ENSPKIG00000009968.1"/>
</dbReference>
<dbReference type="InterPro" id="IPR013783">
    <property type="entry name" value="Ig-like_fold"/>
</dbReference>
<dbReference type="Proteomes" id="UP000261540">
    <property type="component" value="Unplaced"/>
</dbReference>
<sequence length="498" mass="56496">MLNFIIGTYGKMGIAEAFYIFAVLSAASGIQVSIPQKVYEVARGDNISLPCTFTSNVKVTTSASANWAILGGTPDDPTSDPVATYYFSENNLDVSAQFANRASMNPQFSTGQIDLSLSNIMMSDNATFECQVQIPKDMGGKPNAKTRLVVLVAPSVPACGIQGSPTIGQDIMLTCKSSEGSPVPTYTWQSFDKNNIPRALPPRATSKDGVLSLFNISADTTGYYICTSANKIRSQSCNYTLAVTLPSMSVGSAAIFAGVGLAALLVVGIIIYCCCCRRREKDTEGYEMGETEQPLDDSIAKANTVEYCDDKRSVNCKDGLDVRAEQKENGRDDEDHDDYGGRQDNYDDRRSDYSGRRDNYDDRRSDYSGRRDNYDDRSDYSGRRDNYDDRRSDYSGRRDNYDDRRSDYSGRRDNYDDRSNRYDDRRDRYDDRRDDYDRRDQYDDRRDDYDRRDQYDDRRDRHGSYDDHNDRRNQYDEVSDNDHETPPSVPPNKPRKMD</sequence>
<evidence type="ECO:0000259" key="3">
    <source>
        <dbReference type="PROSITE" id="PS50835"/>
    </source>
</evidence>
<name>A0A3B3SE44_9TELE</name>
<proteinExistence type="predicted"/>
<dbReference type="Pfam" id="PF07686">
    <property type="entry name" value="V-set"/>
    <property type="match status" value="1"/>
</dbReference>
<feature type="transmembrane region" description="Helical" evidence="2">
    <location>
        <begin position="253"/>
        <end position="275"/>
    </location>
</feature>
<keyword evidence="2" id="KW-0812">Transmembrane</keyword>
<dbReference type="InterPro" id="IPR003598">
    <property type="entry name" value="Ig_sub2"/>
</dbReference>
<dbReference type="SMART" id="SM00409">
    <property type="entry name" value="IG"/>
    <property type="match status" value="2"/>
</dbReference>
<dbReference type="AlphaFoldDB" id="A0A3B3SE44"/>
<dbReference type="InterPro" id="IPR042474">
    <property type="entry name" value="A33"/>
</dbReference>